<organism evidence="1 2">
    <name type="scientific">Maudiozyma humilis</name>
    <name type="common">Sour dough yeast</name>
    <name type="synonym">Kazachstania humilis</name>
    <dbReference type="NCBI Taxonomy" id="51915"/>
    <lineage>
        <taxon>Eukaryota</taxon>
        <taxon>Fungi</taxon>
        <taxon>Dikarya</taxon>
        <taxon>Ascomycota</taxon>
        <taxon>Saccharomycotina</taxon>
        <taxon>Saccharomycetes</taxon>
        <taxon>Saccharomycetales</taxon>
        <taxon>Saccharomycetaceae</taxon>
        <taxon>Maudiozyma</taxon>
    </lineage>
</organism>
<reference evidence="1 2" key="1">
    <citation type="journal article" date="2023" name="Elife">
        <title>Identification of key yeast species and microbe-microbe interactions impacting larval growth of Drosophila in the wild.</title>
        <authorList>
            <person name="Mure A."/>
            <person name="Sugiura Y."/>
            <person name="Maeda R."/>
            <person name="Honda K."/>
            <person name="Sakurai N."/>
            <person name="Takahashi Y."/>
            <person name="Watada M."/>
            <person name="Katoh T."/>
            <person name="Gotoh A."/>
            <person name="Gotoh Y."/>
            <person name="Taniguchi I."/>
            <person name="Nakamura K."/>
            <person name="Hayashi T."/>
            <person name="Katayama T."/>
            <person name="Uemura T."/>
            <person name="Hattori Y."/>
        </authorList>
    </citation>
    <scope>NUCLEOTIDE SEQUENCE [LARGE SCALE GENOMIC DNA]</scope>
    <source>
        <strain evidence="1 2">KH-74</strain>
    </source>
</reference>
<proteinExistence type="predicted"/>
<dbReference type="Proteomes" id="UP001377567">
    <property type="component" value="Unassembled WGS sequence"/>
</dbReference>
<dbReference type="InterPro" id="IPR013241">
    <property type="entry name" value="RNase_P_Pop3"/>
</dbReference>
<evidence type="ECO:0000313" key="1">
    <source>
        <dbReference type="EMBL" id="GMM57314.1"/>
    </source>
</evidence>
<gene>
    <name evidence="1" type="ORF">DAKH74_039300</name>
</gene>
<keyword evidence="2" id="KW-1185">Reference proteome</keyword>
<dbReference type="PANTHER" id="PTHR28272">
    <property type="entry name" value="RIBONUCLEASES P/MRP PROTEIN SUBUNIT POP3"/>
    <property type="match status" value="1"/>
</dbReference>
<dbReference type="Pfam" id="PF08228">
    <property type="entry name" value="RNase_P_pop3"/>
    <property type="match status" value="1"/>
</dbReference>
<dbReference type="GO" id="GO:0008033">
    <property type="term" value="P:tRNA processing"/>
    <property type="evidence" value="ECO:0007669"/>
    <property type="project" value="InterPro"/>
</dbReference>
<dbReference type="GO" id="GO:0004526">
    <property type="term" value="F:ribonuclease P activity"/>
    <property type="evidence" value="ECO:0007669"/>
    <property type="project" value="TreeGrafter"/>
</dbReference>
<evidence type="ECO:0000313" key="2">
    <source>
        <dbReference type="Proteomes" id="UP001377567"/>
    </source>
</evidence>
<dbReference type="PANTHER" id="PTHR28272:SF1">
    <property type="entry name" value="RIBONUCLEASES P_MRP PROTEIN SUBUNIT POP3"/>
    <property type="match status" value="1"/>
</dbReference>
<dbReference type="GO" id="GO:0000171">
    <property type="term" value="F:ribonuclease MRP activity"/>
    <property type="evidence" value="ECO:0007669"/>
    <property type="project" value="TreeGrafter"/>
</dbReference>
<comment type="caution">
    <text evidence="1">The sequence shown here is derived from an EMBL/GenBank/DDBJ whole genome shotgun (WGS) entry which is preliminary data.</text>
</comment>
<dbReference type="GO" id="GO:0000172">
    <property type="term" value="C:ribonuclease MRP complex"/>
    <property type="evidence" value="ECO:0007669"/>
    <property type="project" value="TreeGrafter"/>
</dbReference>
<dbReference type="GO" id="GO:0005829">
    <property type="term" value="C:cytosol"/>
    <property type="evidence" value="ECO:0007669"/>
    <property type="project" value="TreeGrafter"/>
</dbReference>
<dbReference type="AlphaFoldDB" id="A0AAV5S0B6"/>
<dbReference type="GO" id="GO:0034965">
    <property type="term" value="P:intronic box C/D snoRNA processing"/>
    <property type="evidence" value="ECO:0007669"/>
    <property type="project" value="TreeGrafter"/>
</dbReference>
<protein>
    <submittedName>
        <fullName evidence="1">Pop3 protein</fullName>
    </submittedName>
</protein>
<accession>A0AAV5S0B6</accession>
<sequence>MNSLKAIEKDALRRRQTYKAVLSNPYVNEEHLWPRVADQALVVQLLQKHVLNKVAQLRAMGTPLDQWPLRVHTEFNDIYNWLQDAAPGSSALLFACNKDADIPQVLMQQVPLLAAVSKCAVTLVQLPRGSLATVQKSIGLPCGLLLLPQEHADPAFMKQVAALTDPQDAPWLQATEYKPADVKLVKSSAPLK</sequence>
<dbReference type="GO" id="GO:0005655">
    <property type="term" value="C:nucleolar ribonuclease P complex"/>
    <property type="evidence" value="ECO:0007669"/>
    <property type="project" value="TreeGrafter"/>
</dbReference>
<name>A0AAV5S0B6_MAUHU</name>
<dbReference type="EMBL" id="BTGD01000011">
    <property type="protein sequence ID" value="GMM57314.1"/>
    <property type="molecule type" value="Genomic_DNA"/>
</dbReference>
<dbReference type="GO" id="GO:0006364">
    <property type="term" value="P:rRNA processing"/>
    <property type="evidence" value="ECO:0007669"/>
    <property type="project" value="InterPro"/>
</dbReference>